<name>A0A3D9BSJ5_9RHOB</name>
<dbReference type="EMBL" id="QOHR01000012">
    <property type="protein sequence ID" value="REC56346.1"/>
    <property type="molecule type" value="Genomic_DNA"/>
</dbReference>
<organism evidence="2 3">
    <name type="scientific">Rhodosalinus sediminis</name>
    <dbReference type="NCBI Taxonomy" id="1940533"/>
    <lineage>
        <taxon>Bacteria</taxon>
        <taxon>Pseudomonadati</taxon>
        <taxon>Pseudomonadota</taxon>
        <taxon>Alphaproteobacteria</taxon>
        <taxon>Rhodobacterales</taxon>
        <taxon>Paracoccaceae</taxon>
        <taxon>Rhodosalinus</taxon>
    </lineage>
</organism>
<protein>
    <recommendedName>
        <fullName evidence="4">Transposase DDE domain-containing protein</fullName>
    </recommendedName>
</protein>
<sequence>MLVVQEREDNLLLDRFFLVTSLDHGQMSRQEVLDHDRERGPRRGSYGRTEGRPRPRALIDQPAEVALAGSEAAERLRGRRCLRPAHQVRLLISLLTYQLTHIARRAMAHITGAAGACATRAITCAAPALGLSSRADG</sequence>
<evidence type="ECO:0000313" key="2">
    <source>
        <dbReference type="EMBL" id="REC56346.1"/>
    </source>
</evidence>
<accession>A0A3D9BSJ5</accession>
<feature type="compositionally biased region" description="Basic and acidic residues" evidence="1">
    <location>
        <begin position="31"/>
        <end position="41"/>
    </location>
</feature>
<comment type="caution">
    <text evidence="2">The sequence shown here is derived from an EMBL/GenBank/DDBJ whole genome shotgun (WGS) entry which is preliminary data.</text>
</comment>
<proteinExistence type="predicted"/>
<reference evidence="2 3" key="1">
    <citation type="journal article" date="2017" name="Int. J. Syst. Evol. Microbiol.">
        <title>Rhodosalinus sediminis gen. nov., sp. nov., isolated from marine saltern.</title>
        <authorList>
            <person name="Guo L.Y."/>
            <person name="Ling S.K."/>
            <person name="Li C.M."/>
            <person name="Chen G.J."/>
            <person name="Du Z.J."/>
        </authorList>
    </citation>
    <scope>NUCLEOTIDE SEQUENCE [LARGE SCALE GENOMIC DNA]</scope>
    <source>
        <strain evidence="2 3">WDN1C137</strain>
    </source>
</reference>
<evidence type="ECO:0000256" key="1">
    <source>
        <dbReference type="SAM" id="MobiDB-lite"/>
    </source>
</evidence>
<dbReference type="Proteomes" id="UP000257131">
    <property type="component" value="Unassembled WGS sequence"/>
</dbReference>
<evidence type="ECO:0008006" key="4">
    <source>
        <dbReference type="Google" id="ProtNLM"/>
    </source>
</evidence>
<keyword evidence="3" id="KW-1185">Reference proteome</keyword>
<feature type="region of interest" description="Disordered" evidence="1">
    <location>
        <begin position="28"/>
        <end position="63"/>
    </location>
</feature>
<gene>
    <name evidence="2" type="ORF">DRV84_09895</name>
</gene>
<dbReference type="AlphaFoldDB" id="A0A3D9BSJ5"/>
<evidence type="ECO:0000313" key="3">
    <source>
        <dbReference type="Proteomes" id="UP000257131"/>
    </source>
</evidence>